<dbReference type="EMBL" id="GGFL01009321">
    <property type="protein sequence ID" value="MBW73499.1"/>
    <property type="molecule type" value="Transcribed_RNA"/>
</dbReference>
<feature type="transmembrane region" description="Helical" evidence="1">
    <location>
        <begin position="6"/>
        <end position="30"/>
    </location>
</feature>
<protein>
    <submittedName>
        <fullName evidence="2">Putative secreted protein</fullName>
    </submittedName>
</protein>
<sequence length="67" mass="7221">MLPASINTLTLTGSVGSSVMVMLVALWEVLQAKILRLRLANTFCATSWTISTKSGYACSRSNRNATI</sequence>
<evidence type="ECO:0000256" key="1">
    <source>
        <dbReference type="SAM" id="Phobius"/>
    </source>
</evidence>
<evidence type="ECO:0000313" key="2">
    <source>
        <dbReference type="EMBL" id="MBW73499.1"/>
    </source>
</evidence>
<accession>A0A2M4D7H9</accession>
<keyword evidence="1" id="KW-1133">Transmembrane helix</keyword>
<organism evidence="2">
    <name type="scientific">Anopheles darlingi</name>
    <name type="common">Mosquito</name>
    <dbReference type="NCBI Taxonomy" id="43151"/>
    <lineage>
        <taxon>Eukaryota</taxon>
        <taxon>Metazoa</taxon>
        <taxon>Ecdysozoa</taxon>
        <taxon>Arthropoda</taxon>
        <taxon>Hexapoda</taxon>
        <taxon>Insecta</taxon>
        <taxon>Pterygota</taxon>
        <taxon>Neoptera</taxon>
        <taxon>Endopterygota</taxon>
        <taxon>Diptera</taxon>
        <taxon>Nematocera</taxon>
        <taxon>Culicoidea</taxon>
        <taxon>Culicidae</taxon>
        <taxon>Anophelinae</taxon>
        <taxon>Anopheles</taxon>
    </lineage>
</organism>
<name>A0A2M4D7H9_ANODA</name>
<proteinExistence type="predicted"/>
<keyword evidence="1" id="KW-0472">Membrane</keyword>
<reference evidence="2" key="1">
    <citation type="submission" date="2018-01" db="EMBL/GenBank/DDBJ databases">
        <title>An insight into the sialome of Amazonian anophelines.</title>
        <authorList>
            <person name="Ribeiro J.M."/>
            <person name="Scarpassa V."/>
            <person name="Calvo E."/>
        </authorList>
    </citation>
    <scope>NUCLEOTIDE SEQUENCE</scope>
</reference>
<keyword evidence="1" id="KW-0812">Transmembrane</keyword>
<dbReference type="AlphaFoldDB" id="A0A2M4D7H9"/>